<comment type="subunit">
    <text evidence="3">Homodimer.</text>
</comment>
<dbReference type="GO" id="GO:0051082">
    <property type="term" value="F:unfolded protein binding"/>
    <property type="evidence" value="ECO:0007669"/>
    <property type="project" value="TreeGrafter"/>
</dbReference>
<dbReference type="Gene3D" id="2.30.22.10">
    <property type="entry name" value="Head domain of nucleotide exchange factor GrpE"/>
    <property type="match status" value="1"/>
</dbReference>
<dbReference type="HAMAP" id="MF_01151">
    <property type="entry name" value="GrpE"/>
    <property type="match status" value="1"/>
</dbReference>
<keyword evidence="8" id="KW-1185">Reference proteome</keyword>
<dbReference type="OrthoDB" id="9812586at2"/>
<gene>
    <name evidence="3" type="primary">grpE</name>
    <name evidence="7" type="ORF">BCY91_09765</name>
</gene>
<dbReference type="GO" id="GO:0051087">
    <property type="term" value="F:protein-folding chaperone binding"/>
    <property type="evidence" value="ECO:0007669"/>
    <property type="project" value="InterPro"/>
</dbReference>
<organism evidence="7 8">
    <name type="scientific">Pelobium manganitolerans</name>
    <dbReference type="NCBI Taxonomy" id="1842495"/>
    <lineage>
        <taxon>Bacteria</taxon>
        <taxon>Pseudomonadati</taxon>
        <taxon>Bacteroidota</taxon>
        <taxon>Sphingobacteriia</taxon>
        <taxon>Sphingobacteriales</taxon>
        <taxon>Sphingobacteriaceae</taxon>
        <taxon>Pelobium</taxon>
    </lineage>
</organism>
<dbReference type="PANTHER" id="PTHR21237:SF23">
    <property type="entry name" value="GRPE PROTEIN HOMOLOG, MITOCHONDRIAL"/>
    <property type="match status" value="1"/>
</dbReference>
<evidence type="ECO:0000256" key="1">
    <source>
        <dbReference type="ARBA" id="ARBA00009054"/>
    </source>
</evidence>
<keyword evidence="3 4" id="KW-0346">Stress response</keyword>
<dbReference type="AlphaFoldDB" id="A0A419S3G3"/>
<sequence length="198" mass="22446">MFNRKKVSETEENNKMAEHNEEAQDRDELKEEIEQVNEARVNQAEEAELDENEKLKNEVAQLNDKYVRLYAEFDNYKRRTTKERIDLLQTAGKDVIVSLLGVLDDFERASKVMETATDVKGVKEGVDLIHNKLQSLLSQKGLKAMEAIGQPFDADVHEAITNVPAPSPDLKGKVIDEVEKGYFLNDKVIRFAKVVVGA</sequence>
<dbReference type="PANTHER" id="PTHR21237">
    <property type="entry name" value="GRPE PROTEIN"/>
    <property type="match status" value="1"/>
</dbReference>
<evidence type="ECO:0000256" key="5">
    <source>
        <dbReference type="RuleBase" id="RU004478"/>
    </source>
</evidence>
<dbReference type="Gene3D" id="3.90.20.20">
    <property type="match status" value="1"/>
</dbReference>
<dbReference type="PRINTS" id="PR00773">
    <property type="entry name" value="GRPEPROTEIN"/>
</dbReference>
<comment type="similarity">
    <text evidence="1 3 5">Belongs to the GrpE family.</text>
</comment>
<dbReference type="CDD" id="cd00446">
    <property type="entry name" value="GrpE"/>
    <property type="match status" value="1"/>
</dbReference>
<comment type="subcellular location">
    <subcellularLocation>
        <location evidence="3">Cytoplasm</location>
    </subcellularLocation>
</comment>
<proteinExistence type="inferred from homology"/>
<evidence type="ECO:0000256" key="6">
    <source>
        <dbReference type="SAM" id="MobiDB-lite"/>
    </source>
</evidence>
<dbReference type="SUPFAM" id="SSF51064">
    <property type="entry name" value="Head domain of nucleotide exchange factor GrpE"/>
    <property type="match status" value="1"/>
</dbReference>
<dbReference type="EMBL" id="MBTA01000027">
    <property type="protein sequence ID" value="RKD13835.1"/>
    <property type="molecule type" value="Genomic_DNA"/>
</dbReference>
<reference evidence="7 8" key="1">
    <citation type="submission" date="2016-07" db="EMBL/GenBank/DDBJ databases">
        <title>Genome of Pelobium manganitolerans.</title>
        <authorList>
            <person name="Wu S."/>
            <person name="Wang G."/>
        </authorList>
    </citation>
    <scope>NUCLEOTIDE SEQUENCE [LARGE SCALE GENOMIC DNA]</scope>
    <source>
        <strain evidence="7 8">YS-25</strain>
    </source>
</reference>
<dbReference type="InterPro" id="IPR000740">
    <property type="entry name" value="GrpE"/>
</dbReference>
<dbReference type="SUPFAM" id="SSF58014">
    <property type="entry name" value="Coiled-coil domain of nucleotide exchange factor GrpE"/>
    <property type="match status" value="1"/>
</dbReference>
<keyword evidence="3" id="KW-0963">Cytoplasm</keyword>
<dbReference type="Proteomes" id="UP000283433">
    <property type="component" value="Unassembled WGS sequence"/>
</dbReference>
<name>A0A419S3G3_9SPHI</name>
<dbReference type="Pfam" id="PF01025">
    <property type="entry name" value="GrpE"/>
    <property type="match status" value="1"/>
</dbReference>
<accession>A0A419S3G3</accession>
<comment type="caution">
    <text evidence="7">The sequence shown here is derived from an EMBL/GenBank/DDBJ whole genome shotgun (WGS) entry which is preliminary data.</text>
</comment>
<dbReference type="GO" id="GO:0042803">
    <property type="term" value="F:protein homodimerization activity"/>
    <property type="evidence" value="ECO:0007669"/>
    <property type="project" value="InterPro"/>
</dbReference>
<evidence type="ECO:0000313" key="7">
    <source>
        <dbReference type="EMBL" id="RKD13835.1"/>
    </source>
</evidence>
<keyword evidence="2 3" id="KW-0143">Chaperone</keyword>
<dbReference type="GO" id="GO:0006457">
    <property type="term" value="P:protein folding"/>
    <property type="evidence" value="ECO:0007669"/>
    <property type="project" value="InterPro"/>
</dbReference>
<protein>
    <recommendedName>
        <fullName evidence="3 4">Protein GrpE</fullName>
    </recommendedName>
    <alternativeName>
        <fullName evidence="3">HSP-70 cofactor</fullName>
    </alternativeName>
</protein>
<evidence type="ECO:0000313" key="8">
    <source>
        <dbReference type="Proteomes" id="UP000283433"/>
    </source>
</evidence>
<dbReference type="InterPro" id="IPR009012">
    <property type="entry name" value="GrpE_head"/>
</dbReference>
<feature type="region of interest" description="Disordered" evidence="6">
    <location>
        <begin position="1"/>
        <end position="30"/>
    </location>
</feature>
<evidence type="ECO:0000256" key="2">
    <source>
        <dbReference type="ARBA" id="ARBA00023186"/>
    </source>
</evidence>
<evidence type="ECO:0000256" key="3">
    <source>
        <dbReference type="HAMAP-Rule" id="MF_01151"/>
    </source>
</evidence>
<dbReference type="InterPro" id="IPR013805">
    <property type="entry name" value="GrpE_CC"/>
</dbReference>
<comment type="function">
    <text evidence="3 4">Participates actively in the response to hyperosmotic and heat shock by preventing the aggregation of stress-denatured proteins, in association with DnaK and GrpE. It is the nucleotide exchange factor for DnaK and may function as a thermosensor. Unfolded proteins bind initially to DnaJ; upon interaction with the DnaJ-bound protein, DnaK hydrolyzes its bound ATP, resulting in the formation of a stable complex. GrpE releases ADP from DnaK; ATP binding to DnaK triggers the release of the substrate protein, thus completing the reaction cycle. Several rounds of ATP-dependent interactions between DnaJ, DnaK and GrpE are required for fully efficient folding.</text>
</comment>
<dbReference type="GO" id="GO:0005737">
    <property type="term" value="C:cytoplasm"/>
    <property type="evidence" value="ECO:0007669"/>
    <property type="project" value="UniProtKB-SubCell"/>
</dbReference>
<dbReference type="GO" id="GO:0000774">
    <property type="term" value="F:adenyl-nucleotide exchange factor activity"/>
    <property type="evidence" value="ECO:0007669"/>
    <property type="project" value="InterPro"/>
</dbReference>
<dbReference type="PROSITE" id="PS01071">
    <property type="entry name" value="GRPE"/>
    <property type="match status" value="1"/>
</dbReference>
<evidence type="ECO:0000256" key="4">
    <source>
        <dbReference type="RuleBase" id="RU000639"/>
    </source>
</evidence>